<dbReference type="EMBL" id="QGLE01000001">
    <property type="protein sequence ID" value="PWR26057.1"/>
    <property type="molecule type" value="Genomic_DNA"/>
</dbReference>
<evidence type="ECO:0000259" key="3">
    <source>
        <dbReference type="PROSITE" id="PS51186"/>
    </source>
</evidence>
<dbReference type="InterPro" id="IPR050832">
    <property type="entry name" value="Bact_Acetyltransf"/>
</dbReference>
<dbReference type="SUPFAM" id="SSF55729">
    <property type="entry name" value="Acyl-CoA N-acyltransferases (Nat)"/>
    <property type="match status" value="1"/>
</dbReference>
<dbReference type="OrthoDB" id="3389160at2"/>
<keyword evidence="5" id="KW-1185">Reference proteome</keyword>
<dbReference type="AlphaFoldDB" id="A0A317EGB8"/>
<proteinExistence type="predicted"/>
<reference evidence="4 5" key="1">
    <citation type="submission" date="2018-05" db="EMBL/GenBank/DDBJ databases">
        <title>Zavarzinia sp. HR-AS.</title>
        <authorList>
            <person name="Lee Y."/>
            <person name="Jeon C.O."/>
        </authorList>
    </citation>
    <scope>NUCLEOTIDE SEQUENCE [LARGE SCALE GENOMIC DNA]</scope>
    <source>
        <strain evidence="4 5">HR-AS</strain>
    </source>
</reference>
<dbReference type="Gene3D" id="3.40.630.30">
    <property type="match status" value="1"/>
</dbReference>
<sequence length="136" mass="14723">MAGLTLEDAAGFWRRQLPGLADGEKQLLVAEEGGVIVGTILLMLAQQPNAPHRAEIGKMLVQSSQRRRGLGRRLLAAAESAARGAGRTLLMLDTESGSAGEHLYKACGWTEFGRVPDHSHKPDGPLAETTFFYKRL</sequence>
<evidence type="ECO:0000313" key="4">
    <source>
        <dbReference type="EMBL" id="PWR26057.1"/>
    </source>
</evidence>
<keyword evidence="2" id="KW-0012">Acyltransferase</keyword>
<dbReference type="PANTHER" id="PTHR43877">
    <property type="entry name" value="AMINOALKYLPHOSPHONATE N-ACETYLTRANSFERASE-RELATED-RELATED"/>
    <property type="match status" value="1"/>
</dbReference>
<accession>A0A317EGB8</accession>
<feature type="domain" description="N-acetyltransferase" evidence="3">
    <location>
        <begin position="1"/>
        <end position="136"/>
    </location>
</feature>
<keyword evidence="1 4" id="KW-0808">Transferase</keyword>
<dbReference type="PROSITE" id="PS51186">
    <property type="entry name" value="GNAT"/>
    <property type="match status" value="1"/>
</dbReference>
<dbReference type="Proteomes" id="UP000245461">
    <property type="component" value="Unassembled WGS sequence"/>
</dbReference>
<comment type="caution">
    <text evidence="4">The sequence shown here is derived from an EMBL/GenBank/DDBJ whole genome shotgun (WGS) entry which is preliminary data.</text>
</comment>
<evidence type="ECO:0000256" key="2">
    <source>
        <dbReference type="ARBA" id="ARBA00023315"/>
    </source>
</evidence>
<dbReference type="GO" id="GO:0016747">
    <property type="term" value="F:acyltransferase activity, transferring groups other than amino-acyl groups"/>
    <property type="evidence" value="ECO:0007669"/>
    <property type="project" value="InterPro"/>
</dbReference>
<dbReference type="InterPro" id="IPR016181">
    <property type="entry name" value="Acyl_CoA_acyltransferase"/>
</dbReference>
<protein>
    <submittedName>
        <fullName evidence="4">GNAT family N-acetyltransferase</fullName>
    </submittedName>
</protein>
<evidence type="ECO:0000313" key="5">
    <source>
        <dbReference type="Proteomes" id="UP000245461"/>
    </source>
</evidence>
<gene>
    <name evidence="4" type="ORF">DKG74_02895</name>
</gene>
<name>A0A317EGB8_9PROT</name>
<dbReference type="Pfam" id="PF00583">
    <property type="entry name" value="Acetyltransf_1"/>
    <property type="match status" value="1"/>
</dbReference>
<evidence type="ECO:0000256" key="1">
    <source>
        <dbReference type="ARBA" id="ARBA00022679"/>
    </source>
</evidence>
<dbReference type="InterPro" id="IPR000182">
    <property type="entry name" value="GNAT_dom"/>
</dbReference>
<organism evidence="4 5">
    <name type="scientific">Zavarzinia aquatilis</name>
    <dbReference type="NCBI Taxonomy" id="2211142"/>
    <lineage>
        <taxon>Bacteria</taxon>
        <taxon>Pseudomonadati</taxon>
        <taxon>Pseudomonadota</taxon>
        <taxon>Alphaproteobacteria</taxon>
        <taxon>Rhodospirillales</taxon>
        <taxon>Zavarziniaceae</taxon>
        <taxon>Zavarzinia</taxon>
    </lineage>
</organism>